<dbReference type="EMBL" id="AOUO01000045">
    <property type="protein sequence ID" value="EOD69791.1"/>
    <property type="molecule type" value="Genomic_DNA"/>
</dbReference>
<keyword evidence="2" id="KW-1185">Reference proteome</keyword>
<gene>
    <name evidence="1" type="ORF">H480_04507</name>
</gene>
<proteinExistence type="predicted"/>
<dbReference type="Pfam" id="PF14124">
    <property type="entry name" value="DUF4291"/>
    <property type="match status" value="1"/>
</dbReference>
<reference evidence="1 2" key="1">
    <citation type="submission" date="2013-02" db="EMBL/GenBank/DDBJ databases">
        <title>Draft genome sequence of Amycolatopsis vancoresmycina strain DSM 44592T.</title>
        <authorList>
            <person name="Kumar S."/>
            <person name="Kaur N."/>
            <person name="Kaur C."/>
            <person name="Raghava G.P.S."/>
            <person name="Mayilraj S."/>
        </authorList>
    </citation>
    <scope>NUCLEOTIDE SEQUENCE [LARGE SCALE GENOMIC DNA]</scope>
    <source>
        <strain evidence="1 2">DSM 44592</strain>
    </source>
</reference>
<dbReference type="PANTHER" id="PTHR38567:SF1">
    <property type="entry name" value="DUF4291 DOMAIN-CONTAINING PROTEIN"/>
    <property type="match status" value="1"/>
</dbReference>
<dbReference type="PATRIC" id="fig|1292037.4.peg.881"/>
<dbReference type="InterPro" id="IPR025633">
    <property type="entry name" value="DUF4291"/>
</dbReference>
<sequence length="159" mass="17418">MAGMFEEKRVPDRQIRAAQTDTTVRVYLACSPAAADAALEKQTIEPGGSVEVTPSFRLAAFESDNGRKPGHERILAVDLTREGFEQLLAGHVEWAPERDLDHTPLNFQAIRLGGELAEEWVTGITDVTPVIRDIAGLLATDQLHLAVKLVPHEPPYELG</sequence>
<name>R1IB91_9PSEU</name>
<dbReference type="eggNOG" id="ENOG502Z86B">
    <property type="taxonomic scope" value="Bacteria"/>
</dbReference>
<evidence type="ECO:0000313" key="1">
    <source>
        <dbReference type="EMBL" id="EOD69791.1"/>
    </source>
</evidence>
<accession>R1IB91</accession>
<dbReference type="AlphaFoldDB" id="R1IB91"/>
<evidence type="ECO:0000313" key="2">
    <source>
        <dbReference type="Proteomes" id="UP000014139"/>
    </source>
</evidence>
<protein>
    <submittedName>
        <fullName evidence="1">Uncharacterized protein</fullName>
    </submittedName>
</protein>
<comment type="caution">
    <text evidence="1">The sequence shown here is derived from an EMBL/GenBank/DDBJ whole genome shotgun (WGS) entry which is preliminary data.</text>
</comment>
<dbReference type="Proteomes" id="UP000014139">
    <property type="component" value="Unassembled WGS sequence"/>
</dbReference>
<dbReference type="PANTHER" id="PTHR38567">
    <property type="entry name" value="DUF4291 DOMAIN-CONTAINING PROTEIN"/>
    <property type="match status" value="1"/>
</dbReference>
<organism evidence="1 2">
    <name type="scientific">Amycolatopsis vancoresmycina DSM 44592</name>
    <dbReference type="NCBI Taxonomy" id="1292037"/>
    <lineage>
        <taxon>Bacteria</taxon>
        <taxon>Bacillati</taxon>
        <taxon>Actinomycetota</taxon>
        <taxon>Actinomycetes</taxon>
        <taxon>Pseudonocardiales</taxon>
        <taxon>Pseudonocardiaceae</taxon>
        <taxon>Amycolatopsis</taxon>
    </lineage>
</organism>